<gene>
    <name evidence="3" type="ORF">F53441_4960</name>
</gene>
<evidence type="ECO:0000313" key="3">
    <source>
        <dbReference type="EMBL" id="KAF4452150.1"/>
    </source>
</evidence>
<proteinExistence type="predicted"/>
<sequence length="1701" mass="189211">MSNPNDYTVGWICALPTEYVAARVFLDDQHEGPEYVSPNDNNHYTLGRIWKHNVIIAVLPDNEYGKSSAASVARDMLHSFPNVRIGLMVGIAGGAPGKHDIRLGDVVVSSAGNGKGGVFGYDFGKAIQGQGFQVTGLLNQPPTLLRAAVDGLKDHYEVEGHQLSETVNKILERYKRLQKKYKQPEIATDKLFKPEVTHDLSCAATCSDDASNLVLRPERAADEDNPAIHIHYGLIASANRLMKDALTRDRLSEKYGVLCFEMEAAGLMNRFPCLVVRGICDYSDSHKNKEWQGYAAMVAAAYAKDLLYQIPPNRVEGERKISDILSDFQEVAEEHRDIAKEQLQAQKDRSKERLSPVSRRKSYDDNEMKARLMLEKGTNPIPNPTNGLSLPQVPLDSDHKDDLDLQNRTQLPPYETAYHQPNKVKPEPVYPASASHPTDSGYASTYVMNRISGNILSQSNQIPVQSVPEGDHESHGDAMTEYSDAASMSSSGQVSMTGILQFANYLRSEDIFLKATRETEGRVSEVLPGLLRGFALKTGHNTSQETHRKVMAFVHKHRVKISEAFMNLDFEAAEEEDPYQKTLNHEAGDAMNWRDRIDLFDRGNNNETDVQDDRMIEIIDEEMAEANDEDWLSRYQNLIPEIEAYKWLLSRLNMELQTVQTQPATMQTIWDKIMDTLPSPHSVSRKIPSQTYSARFEIDWDILEFFNTQRYQTTPEDAFERVITVTGSSLDAQATTCAEYMRQTWSVSGDATIKLIKGILRSSDADKGNNHLSECETTDGTKLKAWMNRSKLTAEAHGVAASIAEFGEQLAWLGAAFSISTLEVGIVHCTPTIVSSTIQTEGPENQTNATFNISFVMDEVQERYNAPNGQCWHDIFRNPVVVRGYPILRRTEPSPGLEIPLNIMAGLAQSRQVDRFNDRICIKGFSTMLFPTKVNAKVLTWHLIYNDDGSRISYLDARVCRQEHVAPTDLENLRHILGWCPEARLFAGSVQARYSVKASGLSEPHEGCALAGKVVDRGRMIIKGPAYELGSRDIPTRLSRGSFTQRLIWISSKYILLWDQSDKRGWLINGASALLHIIRASLVHENKYFGPLMGLENEHLHESAEPFSTMSAIDVLSDSNNLCLKLYKDETHPVLKDRIDDYCILFEMFMDHQEDAFENLCNQPRKYLEGWDFYNLMTKCERFSPRMATLDIAGNGWVDFVRQISAITLIGRGFGNIIKPTNADGCSHWANLPKKRFYIAACLADLAQLVDMQGQSEDGHVRLTTKTVWYTSADMFATCQCDMAFGQDHCEPVQSLFPTNLLGEIRPRGFKPRRDSPGAVIFGHNSNFPWVWTDTDSPCVGHLEAVPPSPSAASSDSESFEDSGIGASLTETSAKRGPSPSYSKACPERLSNYLRPNIAASKSLKRHSPGSHLHDKDCYTVGIICALDKELKAVRSLFDVSHQQLRVGSADDNGYAFGQMAGHMIVAACLPKYGISPATAVANNMKHSFPHLRFVLLVGIGGGVPSPTNIRLGDVVVGQPQGVHSAVIQYDLGKEYKNGEFERTGSLQLPPNLLINAINLLRSDPIAEGLLPHLAGYTRPDPEQDSSAKDLQPRSLEGPMIHYGIIASGNRVVKDDGFRDRVASEADILCFEMEAAGVVDVLPCLVIRGICDYCDKNKNKIWQEYAAGAAAAYAKQLLGVVSQTSDCCQIPGARGIKRNCM</sequence>
<dbReference type="EMBL" id="JAADJG010000196">
    <property type="protein sequence ID" value="KAF4452150.1"/>
    <property type="molecule type" value="Genomic_DNA"/>
</dbReference>
<feature type="compositionally biased region" description="Basic and acidic residues" evidence="1">
    <location>
        <begin position="361"/>
        <end position="374"/>
    </location>
</feature>
<evidence type="ECO:0000259" key="2">
    <source>
        <dbReference type="Pfam" id="PF01048"/>
    </source>
</evidence>
<feature type="domain" description="Nucleoside phosphorylase" evidence="2">
    <location>
        <begin position="1420"/>
        <end position="1674"/>
    </location>
</feature>
<dbReference type="SUPFAM" id="SSF53167">
    <property type="entry name" value="Purine and uridine phosphorylases"/>
    <property type="match status" value="2"/>
</dbReference>
<dbReference type="Pfam" id="PF01048">
    <property type="entry name" value="PNP_UDP_1"/>
    <property type="match status" value="2"/>
</dbReference>
<name>A0A8H4KL75_9HYPO</name>
<dbReference type="InterPro" id="IPR035994">
    <property type="entry name" value="Nucleoside_phosphorylase_sf"/>
</dbReference>
<evidence type="ECO:0000313" key="4">
    <source>
        <dbReference type="Proteomes" id="UP000605986"/>
    </source>
</evidence>
<dbReference type="Gene3D" id="3.40.50.1580">
    <property type="entry name" value="Nucleoside phosphorylase domain"/>
    <property type="match status" value="2"/>
</dbReference>
<dbReference type="InterPro" id="IPR000845">
    <property type="entry name" value="Nucleoside_phosphorylase_d"/>
</dbReference>
<dbReference type="GO" id="GO:0009116">
    <property type="term" value="P:nucleoside metabolic process"/>
    <property type="evidence" value="ECO:0007669"/>
    <property type="project" value="InterPro"/>
</dbReference>
<feature type="region of interest" description="Disordered" evidence="1">
    <location>
        <begin position="343"/>
        <end position="405"/>
    </location>
</feature>
<protein>
    <recommendedName>
        <fullName evidence="2">Nucleoside phosphorylase domain-containing protein</fullName>
    </recommendedName>
</protein>
<feature type="region of interest" description="Disordered" evidence="1">
    <location>
        <begin position="1345"/>
        <end position="1364"/>
    </location>
</feature>
<dbReference type="OrthoDB" id="1577640at2759"/>
<reference evidence="3" key="1">
    <citation type="submission" date="2020-01" db="EMBL/GenBank/DDBJ databases">
        <title>Identification and distribution of gene clusters putatively required for synthesis of sphingolipid metabolism inhibitors in phylogenetically diverse species of the filamentous fungus Fusarium.</title>
        <authorList>
            <person name="Kim H.-S."/>
            <person name="Busman M."/>
            <person name="Brown D.W."/>
            <person name="Divon H."/>
            <person name="Uhlig S."/>
            <person name="Proctor R.H."/>
        </authorList>
    </citation>
    <scope>NUCLEOTIDE SEQUENCE</scope>
    <source>
        <strain evidence="3">NRRL 53441</strain>
    </source>
</reference>
<feature type="compositionally biased region" description="Basic and acidic residues" evidence="1">
    <location>
        <begin position="343"/>
        <end position="354"/>
    </location>
</feature>
<comment type="caution">
    <text evidence="3">The sequence shown here is derived from an EMBL/GenBank/DDBJ whole genome shotgun (WGS) entry which is preliminary data.</text>
</comment>
<feature type="domain" description="Nucleoside phosphorylase" evidence="2">
    <location>
        <begin position="9"/>
        <end position="291"/>
    </location>
</feature>
<dbReference type="InterPro" id="IPR053137">
    <property type="entry name" value="NLR-like"/>
</dbReference>
<organism evidence="3 4">
    <name type="scientific">Fusarium austroafricanum</name>
    <dbReference type="NCBI Taxonomy" id="2364996"/>
    <lineage>
        <taxon>Eukaryota</taxon>
        <taxon>Fungi</taxon>
        <taxon>Dikarya</taxon>
        <taxon>Ascomycota</taxon>
        <taxon>Pezizomycotina</taxon>
        <taxon>Sordariomycetes</taxon>
        <taxon>Hypocreomycetidae</taxon>
        <taxon>Hypocreales</taxon>
        <taxon>Nectriaceae</taxon>
        <taxon>Fusarium</taxon>
        <taxon>Fusarium concolor species complex</taxon>
    </lineage>
</organism>
<dbReference type="GO" id="GO:0003824">
    <property type="term" value="F:catalytic activity"/>
    <property type="evidence" value="ECO:0007669"/>
    <property type="project" value="InterPro"/>
</dbReference>
<accession>A0A8H4KL75</accession>
<dbReference type="PANTHER" id="PTHR46082">
    <property type="entry name" value="ATP/GTP-BINDING PROTEIN-RELATED"/>
    <property type="match status" value="1"/>
</dbReference>
<keyword evidence="4" id="KW-1185">Reference proteome</keyword>
<feature type="compositionally biased region" description="Basic and acidic residues" evidence="1">
    <location>
        <begin position="396"/>
        <end position="405"/>
    </location>
</feature>
<dbReference type="Proteomes" id="UP000605986">
    <property type="component" value="Unassembled WGS sequence"/>
</dbReference>
<evidence type="ECO:0000256" key="1">
    <source>
        <dbReference type="SAM" id="MobiDB-lite"/>
    </source>
</evidence>
<dbReference type="PANTHER" id="PTHR46082:SF11">
    <property type="entry name" value="AAA+ ATPASE DOMAIN-CONTAINING PROTEIN-RELATED"/>
    <property type="match status" value="1"/>
</dbReference>